<dbReference type="Proteomes" id="UP000753908">
    <property type="component" value="Unassembled WGS sequence"/>
</dbReference>
<comment type="caution">
    <text evidence="1">The sequence shown here is derived from an EMBL/GenBank/DDBJ whole genome shotgun (WGS) entry which is preliminary data.</text>
</comment>
<protein>
    <submittedName>
        <fullName evidence="1">Uncharacterized protein</fullName>
    </submittedName>
</protein>
<reference evidence="1" key="2">
    <citation type="journal article" date="2022" name="Microbiol. Resour. Announc.">
        <title>Metagenome Sequencing to Explore Phylogenomics of Terrestrial Cyanobacteria.</title>
        <authorList>
            <person name="Ward R.D."/>
            <person name="Stajich J.E."/>
            <person name="Johansen J.R."/>
            <person name="Huntemann M."/>
            <person name="Clum A."/>
            <person name="Foster B."/>
            <person name="Foster B."/>
            <person name="Roux S."/>
            <person name="Palaniappan K."/>
            <person name="Varghese N."/>
            <person name="Mukherjee S."/>
            <person name="Reddy T.B.K."/>
            <person name="Daum C."/>
            <person name="Copeland A."/>
            <person name="Chen I.A."/>
            <person name="Ivanova N.N."/>
            <person name="Kyrpides N.C."/>
            <person name="Shapiro N."/>
            <person name="Eloe-Fadrosh E.A."/>
            <person name="Pietrasiak N."/>
        </authorList>
    </citation>
    <scope>NUCLEOTIDE SEQUENCE</scope>
    <source>
        <strain evidence="1">CPER-KK1</strain>
    </source>
</reference>
<gene>
    <name evidence="1" type="ORF">KME25_31270</name>
</gene>
<dbReference type="EMBL" id="JAHHIF010000073">
    <property type="protein sequence ID" value="MBW4548853.1"/>
    <property type="molecule type" value="Genomic_DNA"/>
</dbReference>
<organism evidence="1 2">
    <name type="scientific">Symplocastrum torsivum CPER-KK1</name>
    <dbReference type="NCBI Taxonomy" id="450513"/>
    <lineage>
        <taxon>Bacteria</taxon>
        <taxon>Bacillati</taxon>
        <taxon>Cyanobacteriota</taxon>
        <taxon>Cyanophyceae</taxon>
        <taxon>Oscillatoriophycideae</taxon>
        <taxon>Oscillatoriales</taxon>
        <taxon>Microcoleaceae</taxon>
        <taxon>Symplocastrum</taxon>
    </lineage>
</organism>
<proteinExistence type="predicted"/>
<accession>A0A951PSC4</accession>
<reference evidence="1" key="1">
    <citation type="submission" date="2021-05" db="EMBL/GenBank/DDBJ databases">
        <authorList>
            <person name="Pietrasiak N."/>
            <person name="Ward R."/>
            <person name="Stajich J.E."/>
            <person name="Kurbessoian T."/>
        </authorList>
    </citation>
    <scope>NUCLEOTIDE SEQUENCE</scope>
    <source>
        <strain evidence="1">CPER-KK1</strain>
    </source>
</reference>
<name>A0A951PSC4_9CYAN</name>
<evidence type="ECO:0000313" key="1">
    <source>
        <dbReference type="EMBL" id="MBW4548853.1"/>
    </source>
</evidence>
<evidence type="ECO:0000313" key="2">
    <source>
        <dbReference type="Proteomes" id="UP000753908"/>
    </source>
</evidence>
<sequence>MLPELYLNCLESQLSASQRLTLEMLVWLLQFHKQVRIERLAACLPLPILYESRRRHVQRFLALPQLSIPLLWFPLIKSIGRFVRTDVDCRSRIL</sequence>
<dbReference type="AlphaFoldDB" id="A0A951PSC4"/>